<accession>A0A379FRR6</accession>
<name>A0A379FRR6_PRORE</name>
<dbReference type="EMBL" id="UGTZ01000001">
    <property type="protein sequence ID" value="SUC31053.1"/>
    <property type="molecule type" value="Genomic_DNA"/>
</dbReference>
<evidence type="ECO:0000313" key="1">
    <source>
        <dbReference type="EMBL" id="SUC31053.1"/>
    </source>
</evidence>
<organism evidence="1 2">
    <name type="scientific">Providencia rettgeri</name>
    <dbReference type="NCBI Taxonomy" id="587"/>
    <lineage>
        <taxon>Bacteria</taxon>
        <taxon>Pseudomonadati</taxon>
        <taxon>Pseudomonadota</taxon>
        <taxon>Gammaproteobacteria</taxon>
        <taxon>Enterobacterales</taxon>
        <taxon>Morganellaceae</taxon>
        <taxon>Providencia</taxon>
    </lineage>
</organism>
<dbReference type="AlphaFoldDB" id="A0A379FRR6"/>
<protein>
    <submittedName>
        <fullName evidence="1">Uncharacterized protein</fullName>
    </submittedName>
</protein>
<reference evidence="1 2" key="1">
    <citation type="submission" date="2018-06" db="EMBL/GenBank/DDBJ databases">
        <authorList>
            <consortium name="Pathogen Informatics"/>
            <person name="Doyle S."/>
        </authorList>
    </citation>
    <scope>NUCLEOTIDE SEQUENCE [LARGE SCALE GENOMIC DNA]</scope>
    <source>
        <strain evidence="1 2">NCTC11801</strain>
    </source>
</reference>
<proteinExistence type="predicted"/>
<evidence type="ECO:0000313" key="2">
    <source>
        <dbReference type="Proteomes" id="UP000254208"/>
    </source>
</evidence>
<dbReference type="GeneID" id="93672927"/>
<dbReference type="Proteomes" id="UP000254208">
    <property type="component" value="Unassembled WGS sequence"/>
</dbReference>
<gene>
    <name evidence="1" type="ORF">NCTC11801_02000</name>
</gene>
<sequence length="89" mass="9982">MKFEDLPADIQLVAANCLSRLIMDRSHMEKEPMERLARDVKNAFIELFGSESESIDHTKSTQVVCRVKDKGGSLEVCSDGISRFHSIAL</sequence>
<dbReference type="RefSeq" id="WP_109913124.1">
    <property type="nucleotide sequence ID" value="NZ_ABEXOE020000029.1"/>
</dbReference>